<proteinExistence type="predicted"/>
<dbReference type="Pfam" id="PF10178">
    <property type="entry name" value="PAC3"/>
    <property type="match status" value="1"/>
</dbReference>
<dbReference type="InterPro" id="IPR053720">
    <property type="entry name" value="Psm_Assembly_Chaperone"/>
</dbReference>
<dbReference type="AlphaFoldDB" id="A0A0H5QIE5"/>
<dbReference type="Gene3D" id="3.30.230.90">
    <property type="match status" value="1"/>
</dbReference>
<name>A0A0H5QIE5_9EUKA</name>
<reference evidence="1" key="1">
    <citation type="submission" date="2015-04" db="EMBL/GenBank/DDBJ databases">
        <title>The genome sequence of the plant pathogenic Rhizarian Plasmodiophora brassicae reveals insights in its biotrophic life cycle and the origin of chitin synthesis.</title>
        <authorList>
            <person name="Schwelm A."/>
            <person name="Fogelqvist J."/>
            <person name="Knaust A."/>
            <person name="Julke S."/>
            <person name="Lilja T."/>
            <person name="Dhandapani V."/>
            <person name="Bonilla-Rosso G."/>
            <person name="Karlsson M."/>
            <person name="Shevchenko A."/>
            <person name="Choi S.R."/>
            <person name="Kim H.G."/>
            <person name="Park J.Y."/>
            <person name="Lim Y.P."/>
            <person name="Ludwig-Muller J."/>
            <person name="Dixelius C."/>
        </authorList>
    </citation>
    <scope>NUCLEOTIDE SEQUENCE</scope>
    <source>
        <tissue evidence="1">Potato root galls</tissue>
    </source>
</reference>
<sequence>TQRFMESAGCLIDGVQTDFLWEVFPDKVLLFLTQHQNIGAVLKGRVYGDESAPVYDVQLLLGEQNLLFDLTMRQFLKTLTTGSSRCEIILNLGLPHDLSFEQIQALVSFCLHHKSW</sequence>
<dbReference type="EMBL" id="HACM01001383">
    <property type="protein sequence ID" value="CRZ01825.1"/>
    <property type="molecule type" value="Transcribed_RNA"/>
</dbReference>
<dbReference type="EMBL" id="HACM01001385">
    <property type="protein sequence ID" value="CRZ01827.1"/>
    <property type="molecule type" value="Transcribed_RNA"/>
</dbReference>
<dbReference type="GO" id="GO:0043248">
    <property type="term" value="P:proteasome assembly"/>
    <property type="evidence" value="ECO:0007669"/>
    <property type="project" value="InterPro"/>
</dbReference>
<protein>
    <submittedName>
        <fullName evidence="1">Uncharacterized protein</fullName>
    </submittedName>
</protein>
<dbReference type="InterPro" id="IPR018788">
    <property type="entry name" value="Proteasome_assmbl_chp_3"/>
</dbReference>
<evidence type="ECO:0000313" key="1">
    <source>
        <dbReference type="EMBL" id="CRZ01825.1"/>
    </source>
</evidence>
<accession>A0A0H5QIE5</accession>
<organism evidence="1">
    <name type="scientific">Spongospora subterranea</name>
    <dbReference type="NCBI Taxonomy" id="70186"/>
    <lineage>
        <taxon>Eukaryota</taxon>
        <taxon>Sar</taxon>
        <taxon>Rhizaria</taxon>
        <taxon>Endomyxa</taxon>
        <taxon>Phytomyxea</taxon>
        <taxon>Plasmodiophorida</taxon>
        <taxon>Plasmodiophoridae</taxon>
        <taxon>Spongospora</taxon>
    </lineage>
</organism>
<feature type="non-terminal residue" evidence="1">
    <location>
        <position position="1"/>
    </location>
</feature>